<evidence type="ECO:0000259" key="2">
    <source>
        <dbReference type="Pfam" id="PF23544"/>
    </source>
</evidence>
<sequence length="598" mass="64253">MRVGQFVAYHGDRADGMRELLDAGVDILTGDYLAELTMLVLRKNQLRGGPGYAAAFVEQLEQFLPQIAKDGVKVVTNAGGLDPAACAAAVRDACARRGVELSVAWIEGDDLREDLSTILGPEGTLRNFDTGDDLSLEDTEILTANAYLGAWPIVSALEAGADIVICPRVADASLVVGPSAWHFGWRPDDFDMLAGGVVAGHLIECCAQVTGGQFALFHEFPDLGLPGLPIAEIRADASAVITKPVGSGGTVNTDTVTAQLLYEIGGTEYLNPDVTVDLTSVRVQQDGVDRVLVSGTRGRAPNDTTKLSLTFEGGYRNTLTVGLTGMHVAEKLAWLRREVESAVGKPETFEAFRWTVVGPAAEVDGDQEQVSAWVVITARDKNRAKVSRAGFADRIVQLGISNIPGFYMTTPPQRERLFGVQWPCLIGKKHVDTRVRIGDERQIDVSWQVWPVGEPASAPAASIASASSVNDGETATVRVPLGEVVGTRSGDKGGTANLGVWARSAEAYSWLSEHLTVDRFRELIPESAELKVERFEFPNVNGLNFVLFGYLEKGVSSCTRIDPQAKGLGEYLASRRVDVPMALVPDLSGVSSVMEVMR</sequence>
<accession>A0A974ZZ37</accession>
<evidence type="ECO:0000313" key="4">
    <source>
        <dbReference type="Proteomes" id="UP000662986"/>
    </source>
</evidence>
<dbReference type="InterPro" id="IPR056362">
    <property type="entry name" value="AtuA-like_ferredoxin_dom"/>
</dbReference>
<protein>
    <submittedName>
        <fullName evidence="3">DUF1446 domain-containing protein</fullName>
    </submittedName>
</protein>
<dbReference type="Pfam" id="PF23544">
    <property type="entry name" value="AtuA_ferredoxin"/>
    <property type="match status" value="1"/>
</dbReference>
<organism evidence="3 4">
    <name type="scientific">Rhodococcus pseudokoreensis</name>
    <dbReference type="NCBI Taxonomy" id="2811421"/>
    <lineage>
        <taxon>Bacteria</taxon>
        <taxon>Bacillati</taxon>
        <taxon>Actinomycetota</taxon>
        <taxon>Actinomycetes</taxon>
        <taxon>Mycobacteriales</taxon>
        <taxon>Nocardiaceae</taxon>
        <taxon>Rhodococcus</taxon>
    </lineage>
</organism>
<dbReference type="InterPro" id="IPR010839">
    <property type="entry name" value="AtuA_N"/>
</dbReference>
<feature type="domain" description="Acyclic terpene utilisation N-terminal" evidence="1">
    <location>
        <begin position="1"/>
        <end position="436"/>
    </location>
</feature>
<dbReference type="PANTHER" id="PTHR47585">
    <property type="match status" value="1"/>
</dbReference>
<gene>
    <name evidence="3" type="ORF">JWS13_31095</name>
</gene>
<dbReference type="EMBL" id="CP070619">
    <property type="protein sequence ID" value="QSE95635.1"/>
    <property type="molecule type" value="Genomic_DNA"/>
</dbReference>
<evidence type="ECO:0000313" key="3">
    <source>
        <dbReference type="EMBL" id="QSE95635.1"/>
    </source>
</evidence>
<name>A0A974ZZ37_9NOCA</name>
<keyword evidence="4" id="KW-1185">Reference proteome</keyword>
<proteinExistence type="predicted"/>
<dbReference type="PANTHER" id="PTHR47585:SF1">
    <property type="entry name" value="DUF1446 DOMAIN-CONTAINING PROTEIN"/>
    <property type="match status" value="1"/>
</dbReference>
<reference evidence="3 4" key="1">
    <citation type="journal article" date="2021" name="Microbiol. Resour. Announc.">
        <title>Complete Genome Sequences of Two Rhodococcus sp. Strains with Large and Linear Chromosomes, Isolated from Apple Rhizosphere.</title>
        <authorList>
            <person name="Benning S."/>
            <person name="Brugnone N."/>
            <person name="Siani R."/>
            <person name="Kublik S."/>
            <person name="Schloter M."/>
            <person name="Rad V."/>
        </authorList>
    </citation>
    <scope>NUCLEOTIDE SEQUENCE [LARGE SCALE GENOMIC DNA]</scope>
    <source>
        <strain evidence="3 4">R79</strain>
    </source>
</reference>
<dbReference type="Proteomes" id="UP000662986">
    <property type="component" value="Chromosome"/>
</dbReference>
<reference evidence="3 4" key="2">
    <citation type="journal article" date="2022" name="Arch. Microbiol.">
        <title>Rhodococcus pseudokoreensis sp. nov. isolated from the rhizosphere of young M26 apple rootstocks.</title>
        <authorList>
            <person name="Kampfer P."/>
            <person name="Glaeser S.P."/>
            <person name="Blom J."/>
            <person name="Wolf J."/>
            <person name="Benning S."/>
            <person name="Schloter M."/>
            <person name="Neumann-Schaal M."/>
        </authorList>
    </citation>
    <scope>NUCLEOTIDE SEQUENCE [LARGE SCALE GENOMIC DNA]</scope>
    <source>
        <strain evidence="3 4">R79</strain>
    </source>
</reference>
<feature type="domain" description="AtuA-like ferredoxin-fold" evidence="2">
    <location>
        <begin position="479"/>
        <end position="577"/>
    </location>
</feature>
<evidence type="ECO:0000259" key="1">
    <source>
        <dbReference type="Pfam" id="PF07287"/>
    </source>
</evidence>
<dbReference type="Pfam" id="PF07287">
    <property type="entry name" value="AtuA"/>
    <property type="match status" value="1"/>
</dbReference>